<evidence type="ECO:0000313" key="1">
    <source>
        <dbReference type="EMBL" id="MFD2593059.1"/>
    </source>
</evidence>
<comment type="caution">
    <text evidence="1">The sequence shown here is derived from an EMBL/GenBank/DDBJ whole genome shotgun (WGS) entry which is preliminary data.</text>
</comment>
<dbReference type="Pfam" id="PF17642">
    <property type="entry name" value="TssD"/>
    <property type="match status" value="1"/>
</dbReference>
<sequence length="246" mass="28271">MISYIVLSIESQTQIINNMGFKAELVLDNKVYPLLLCDYEFSQTADHTGRPNPYITAGIIDIRVPMTRDDVLVDWVLQPSLMKKGTITIYKYDLSAVETTINFYNAHGLHYHLAFDANSAQAAYIDFRISAGELHLNTLIHENRWNPERHQAIVTPRETREEEPKKIITSFLEDTAGNRIQTPRKDQSVYLVVQTQEMIGHPITIDLQDTEVDFLYNNEVLPNDQLTDYTVTADTMRIPLKTIKQQ</sequence>
<proteinExistence type="predicted"/>
<dbReference type="RefSeq" id="WP_378255256.1">
    <property type="nucleotide sequence ID" value="NZ_JBHSJV010000001.1"/>
</dbReference>
<protein>
    <submittedName>
        <fullName evidence="1">Type VI secretion system tube protein TssD</fullName>
    </submittedName>
</protein>
<dbReference type="Proteomes" id="UP001597459">
    <property type="component" value="Unassembled WGS sequence"/>
</dbReference>
<accession>A0ABW5NDF9</accession>
<name>A0ABW5NDF9_9FLAO</name>
<keyword evidence="2" id="KW-1185">Reference proteome</keyword>
<organism evidence="1 2">
    <name type="scientific">Aquimarina hainanensis</name>
    <dbReference type="NCBI Taxonomy" id="1578017"/>
    <lineage>
        <taxon>Bacteria</taxon>
        <taxon>Pseudomonadati</taxon>
        <taxon>Bacteroidota</taxon>
        <taxon>Flavobacteriia</taxon>
        <taxon>Flavobacteriales</taxon>
        <taxon>Flavobacteriaceae</taxon>
        <taxon>Aquimarina</taxon>
    </lineage>
</organism>
<dbReference type="InterPro" id="IPR041408">
    <property type="entry name" value="Hcp_Tssd"/>
</dbReference>
<evidence type="ECO:0000313" key="2">
    <source>
        <dbReference type="Proteomes" id="UP001597459"/>
    </source>
</evidence>
<reference evidence="2" key="1">
    <citation type="journal article" date="2019" name="Int. J. Syst. Evol. Microbiol.">
        <title>The Global Catalogue of Microorganisms (GCM) 10K type strain sequencing project: providing services to taxonomists for standard genome sequencing and annotation.</title>
        <authorList>
            <consortium name="The Broad Institute Genomics Platform"/>
            <consortium name="The Broad Institute Genome Sequencing Center for Infectious Disease"/>
            <person name="Wu L."/>
            <person name="Ma J."/>
        </authorList>
    </citation>
    <scope>NUCLEOTIDE SEQUENCE [LARGE SCALE GENOMIC DNA]</scope>
    <source>
        <strain evidence="2">KCTC 42423</strain>
    </source>
</reference>
<gene>
    <name evidence="1" type="primary">tssD</name>
    <name evidence="1" type="ORF">ACFSTE_19635</name>
</gene>
<dbReference type="EMBL" id="JBHULX010000039">
    <property type="protein sequence ID" value="MFD2593059.1"/>
    <property type="molecule type" value="Genomic_DNA"/>
</dbReference>